<dbReference type="Proteomes" id="UP000319976">
    <property type="component" value="Chromosome"/>
</dbReference>
<protein>
    <recommendedName>
        <fullName evidence="2">Urease accessory protein UreH-like transmembrane domain-containing protein</fullName>
    </recommendedName>
</protein>
<sequence length="250" mass="26353">MLSPLLIATLTASLLGSPHCAGMCGPFVLLAAGNGERTRFLPQLTYHLGRLVSYVLAGVIVGSLGATLDLGGRLVGLQQTAALLAGLGMIVFGVAALLKITGMGVLHFQLPKRFQQFIQQSYARTRDWSPLAKSSTIGLLSTLLPCGWLYVFLLSAAGTGSIQWAMVVMAVFWLGTVPILATLGIGVQSLPSRLRQALPVVTAVFVIVAGAELVSVRAWADYTSLQSEQKSSLEQVEGAGEIPLPCCHGH</sequence>
<reference evidence="3 4" key="1">
    <citation type="submission" date="2019-02" db="EMBL/GenBank/DDBJ databases">
        <title>Deep-cultivation of Planctomycetes and their phenomic and genomic characterization uncovers novel biology.</title>
        <authorList>
            <person name="Wiegand S."/>
            <person name="Jogler M."/>
            <person name="Boedeker C."/>
            <person name="Pinto D."/>
            <person name="Vollmers J."/>
            <person name="Rivas-Marin E."/>
            <person name="Kohn T."/>
            <person name="Peeters S.H."/>
            <person name="Heuer A."/>
            <person name="Rast P."/>
            <person name="Oberbeckmann S."/>
            <person name="Bunk B."/>
            <person name="Jeske O."/>
            <person name="Meyerdierks A."/>
            <person name="Storesund J.E."/>
            <person name="Kallscheuer N."/>
            <person name="Luecker S."/>
            <person name="Lage O.M."/>
            <person name="Pohl T."/>
            <person name="Merkel B.J."/>
            <person name="Hornburger P."/>
            <person name="Mueller R.-W."/>
            <person name="Bruemmer F."/>
            <person name="Labrenz M."/>
            <person name="Spormann A.M."/>
            <person name="Op den Camp H."/>
            <person name="Overmann J."/>
            <person name="Amann R."/>
            <person name="Jetten M.S.M."/>
            <person name="Mascher T."/>
            <person name="Medema M.H."/>
            <person name="Devos D.P."/>
            <person name="Kaster A.-K."/>
            <person name="Ovreas L."/>
            <person name="Rohde M."/>
            <person name="Galperin M.Y."/>
            <person name="Jogler C."/>
        </authorList>
    </citation>
    <scope>NUCLEOTIDE SEQUENCE [LARGE SCALE GENOMIC DNA]</scope>
    <source>
        <strain evidence="3 4">V22</strain>
    </source>
</reference>
<dbReference type="PANTHER" id="PTHR42208:SF1">
    <property type="entry name" value="HEAVY METAL TRANSPORTER"/>
    <property type="match status" value="1"/>
</dbReference>
<feature type="transmembrane region" description="Helical" evidence="1">
    <location>
        <begin position="137"/>
        <end position="157"/>
    </location>
</feature>
<dbReference type="Pfam" id="PF13386">
    <property type="entry name" value="DsbD_2"/>
    <property type="match status" value="1"/>
</dbReference>
<feature type="domain" description="Urease accessory protein UreH-like transmembrane" evidence="2">
    <location>
        <begin position="10"/>
        <end position="210"/>
    </location>
</feature>
<dbReference type="InterPro" id="IPR039447">
    <property type="entry name" value="UreH-like_TM_dom"/>
</dbReference>
<evidence type="ECO:0000259" key="2">
    <source>
        <dbReference type="Pfam" id="PF13386"/>
    </source>
</evidence>
<organism evidence="3 4">
    <name type="scientific">Calycomorphotria hydatis</name>
    <dbReference type="NCBI Taxonomy" id="2528027"/>
    <lineage>
        <taxon>Bacteria</taxon>
        <taxon>Pseudomonadati</taxon>
        <taxon>Planctomycetota</taxon>
        <taxon>Planctomycetia</taxon>
        <taxon>Planctomycetales</taxon>
        <taxon>Planctomycetaceae</taxon>
        <taxon>Calycomorphotria</taxon>
    </lineage>
</organism>
<feature type="transmembrane region" description="Helical" evidence="1">
    <location>
        <begin position="164"/>
        <end position="185"/>
    </location>
</feature>
<gene>
    <name evidence="3" type="ORF">V22_01930</name>
</gene>
<feature type="transmembrane region" description="Helical" evidence="1">
    <location>
        <begin position="80"/>
        <end position="100"/>
    </location>
</feature>
<keyword evidence="1" id="KW-0812">Transmembrane</keyword>
<feature type="transmembrane region" description="Helical" evidence="1">
    <location>
        <begin position="47"/>
        <end position="68"/>
    </location>
</feature>
<evidence type="ECO:0000256" key="1">
    <source>
        <dbReference type="SAM" id="Phobius"/>
    </source>
</evidence>
<keyword evidence="1" id="KW-0472">Membrane</keyword>
<accession>A0A517T3P5</accession>
<name>A0A517T3P5_9PLAN</name>
<dbReference type="PANTHER" id="PTHR42208">
    <property type="entry name" value="HEAVY METAL TRANSPORTER-RELATED"/>
    <property type="match status" value="1"/>
</dbReference>
<dbReference type="OrthoDB" id="9800141at2"/>
<dbReference type="KEGG" id="chya:V22_01930"/>
<proteinExistence type="predicted"/>
<feature type="transmembrane region" description="Helical" evidence="1">
    <location>
        <begin position="197"/>
        <end position="220"/>
    </location>
</feature>
<keyword evidence="4" id="KW-1185">Reference proteome</keyword>
<dbReference type="AlphaFoldDB" id="A0A517T3P5"/>
<dbReference type="EMBL" id="CP036316">
    <property type="protein sequence ID" value="QDT62995.1"/>
    <property type="molecule type" value="Genomic_DNA"/>
</dbReference>
<dbReference type="RefSeq" id="WP_145258956.1">
    <property type="nucleotide sequence ID" value="NZ_CP036316.1"/>
</dbReference>
<evidence type="ECO:0000313" key="3">
    <source>
        <dbReference type="EMBL" id="QDT62995.1"/>
    </source>
</evidence>
<evidence type="ECO:0000313" key="4">
    <source>
        <dbReference type="Proteomes" id="UP000319976"/>
    </source>
</evidence>
<keyword evidence="1" id="KW-1133">Transmembrane helix</keyword>